<dbReference type="CDD" id="cd08041">
    <property type="entry name" value="OBF_kDNA_ligase_like"/>
    <property type="match status" value="1"/>
</dbReference>
<proteinExistence type="predicted"/>
<evidence type="ECO:0000256" key="3">
    <source>
        <dbReference type="ARBA" id="ARBA00022705"/>
    </source>
</evidence>
<evidence type="ECO:0000313" key="8">
    <source>
        <dbReference type="EMBL" id="CAD7288758.1"/>
    </source>
</evidence>
<dbReference type="Proteomes" id="UP000789359">
    <property type="component" value="Unassembled WGS sequence"/>
</dbReference>
<keyword evidence="9" id="KW-1185">Reference proteome</keyword>
<dbReference type="PANTHER" id="PTHR47810">
    <property type="entry name" value="DNA LIGASE"/>
    <property type="match status" value="1"/>
</dbReference>
<keyword evidence="5" id="KW-0234">DNA repair</keyword>
<organism evidence="8 9">
    <name type="scientific">Campylobacter suis</name>
    <dbReference type="NCBI Taxonomy" id="2790657"/>
    <lineage>
        <taxon>Bacteria</taxon>
        <taxon>Pseudomonadati</taxon>
        <taxon>Campylobacterota</taxon>
        <taxon>Epsilonproteobacteria</taxon>
        <taxon>Campylobacterales</taxon>
        <taxon>Campylobacteraceae</taxon>
        <taxon>Campylobacter</taxon>
    </lineage>
</organism>
<evidence type="ECO:0000256" key="5">
    <source>
        <dbReference type="ARBA" id="ARBA00023204"/>
    </source>
</evidence>
<protein>
    <submittedName>
        <fullName evidence="8">DNA ligase</fullName>
        <ecNumber evidence="8">6.5.1.1</ecNumber>
    </submittedName>
</protein>
<dbReference type="EC" id="6.5.1.1" evidence="8"/>
<dbReference type="RefSeq" id="WP_230057248.1">
    <property type="nucleotide sequence ID" value="NZ_CAJHOE010000004.1"/>
</dbReference>
<comment type="cofactor">
    <cofactor evidence="1">
        <name>a divalent metal cation</name>
        <dbReference type="ChEBI" id="CHEBI:60240"/>
    </cofactor>
</comment>
<dbReference type="InterPro" id="IPR012310">
    <property type="entry name" value="DNA_ligase_ATP-dep_cent"/>
</dbReference>
<comment type="catalytic activity">
    <reaction evidence="6">
        <text>ATP + (deoxyribonucleotide)n-3'-hydroxyl + 5'-phospho-(deoxyribonucleotide)m = (deoxyribonucleotide)n+m + AMP + diphosphate.</text>
        <dbReference type="EC" id="6.5.1.1"/>
    </reaction>
</comment>
<dbReference type="Gene3D" id="3.30.470.30">
    <property type="entry name" value="DNA ligase/mRNA capping enzyme"/>
    <property type="match status" value="1"/>
</dbReference>
<reference evidence="8 9" key="1">
    <citation type="submission" date="2020-11" db="EMBL/GenBank/DDBJ databases">
        <authorList>
            <person name="Peeters C."/>
        </authorList>
    </citation>
    <scope>NUCLEOTIDE SEQUENCE [LARGE SCALE GENOMIC DNA]</scope>
    <source>
        <strain evidence="8 9">LMG 8286</strain>
    </source>
</reference>
<evidence type="ECO:0000259" key="7">
    <source>
        <dbReference type="PROSITE" id="PS50160"/>
    </source>
</evidence>
<evidence type="ECO:0000313" key="9">
    <source>
        <dbReference type="Proteomes" id="UP000789359"/>
    </source>
</evidence>
<dbReference type="Gene3D" id="3.30.1490.70">
    <property type="match status" value="1"/>
</dbReference>
<evidence type="ECO:0000256" key="6">
    <source>
        <dbReference type="ARBA" id="ARBA00034003"/>
    </source>
</evidence>
<dbReference type="CDD" id="cd07896">
    <property type="entry name" value="Adenylation_kDNA_ligase_like"/>
    <property type="match status" value="1"/>
</dbReference>
<dbReference type="PROSITE" id="PS00333">
    <property type="entry name" value="DNA_LIGASE_A2"/>
    <property type="match status" value="1"/>
</dbReference>
<dbReference type="SUPFAM" id="SSF50249">
    <property type="entry name" value="Nucleic acid-binding proteins"/>
    <property type="match status" value="1"/>
</dbReference>
<keyword evidence="2 8" id="KW-0436">Ligase</keyword>
<gene>
    <name evidence="8" type="primary">ligA_2</name>
    <name evidence="8" type="ORF">LMG8286_01506</name>
</gene>
<dbReference type="NCBIfam" id="NF006592">
    <property type="entry name" value="PRK09125.1"/>
    <property type="match status" value="1"/>
</dbReference>
<dbReference type="InterPro" id="IPR012340">
    <property type="entry name" value="NA-bd_OB-fold"/>
</dbReference>
<evidence type="ECO:0000256" key="1">
    <source>
        <dbReference type="ARBA" id="ARBA00001968"/>
    </source>
</evidence>
<dbReference type="Gene3D" id="2.40.50.140">
    <property type="entry name" value="Nucleic acid-binding proteins"/>
    <property type="match status" value="1"/>
</dbReference>
<accession>A0ABN7KBL5</accession>
<feature type="domain" description="ATP-dependent DNA ligase family profile" evidence="7">
    <location>
        <begin position="120"/>
        <end position="190"/>
    </location>
</feature>
<evidence type="ECO:0000256" key="2">
    <source>
        <dbReference type="ARBA" id="ARBA00022598"/>
    </source>
</evidence>
<evidence type="ECO:0000256" key="4">
    <source>
        <dbReference type="ARBA" id="ARBA00022763"/>
    </source>
</evidence>
<dbReference type="EMBL" id="CAJHOE010000004">
    <property type="protein sequence ID" value="CAD7288758.1"/>
    <property type="molecule type" value="Genomic_DNA"/>
</dbReference>
<dbReference type="GO" id="GO:0003910">
    <property type="term" value="F:DNA ligase (ATP) activity"/>
    <property type="evidence" value="ECO:0007669"/>
    <property type="project" value="UniProtKB-EC"/>
</dbReference>
<dbReference type="Pfam" id="PF14743">
    <property type="entry name" value="DNA_ligase_OB_2"/>
    <property type="match status" value="1"/>
</dbReference>
<dbReference type="InterPro" id="IPR050326">
    <property type="entry name" value="NAD_dep_DNA_ligaseB"/>
</dbReference>
<dbReference type="Pfam" id="PF01068">
    <property type="entry name" value="DNA_ligase_A_M"/>
    <property type="match status" value="1"/>
</dbReference>
<dbReference type="PROSITE" id="PS50160">
    <property type="entry name" value="DNA_LIGASE_A3"/>
    <property type="match status" value="1"/>
</dbReference>
<comment type="caution">
    <text evidence="8">The sequence shown here is derived from an EMBL/GenBank/DDBJ whole genome shotgun (WGS) entry which is preliminary data.</text>
</comment>
<dbReference type="PANTHER" id="PTHR47810:SF1">
    <property type="entry name" value="DNA LIGASE B"/>
    <property type="match status" value="1"/>
</dbReference>
<dbReference type="InterPro" id="IPR016059">
    <property type="entry name" value="DNA_ligase_ATP-dep_CS"/>
</dbReference>
<sequence length="271" mass="30916">MRQFIILLAFLLNFAFGIELLRLGEFKDQNVSGWLASEKLDGIRAYWDGQNLLSKNGVKFASPSEFVADFPPFALDGELFIGREKFELVQSVVMDKKPDILAWKDVKFYVFDVPDASGGLLSRLDVLQKFLQKQPNEKIKIIEQILIPDNAWLKIFISQIIKNGGEGAVLREANAPYERKRSQNALKLKPFFDTECEVVAINQGKGKYKNVMGSLVCKDLKSKKIFKIGSGFSDEMRKNPPKIGEIITYKYQNLTKNGLPRFPVFLRIRKD</sequence>
<name>A0ABN7KBL5_9BACT</name>
<dbReference type="SUPFAM" id="SSF56091">
    <property type="entry name" value="DNA ligase/mRNA capping enzyme, catalytic domain"/>
    <property type="match status" value="1"/>
</dbReference>
<keyword evidence="4" id="KW-0227">DNA damage</keyword>
<dbReference type="InterPro" id="IPR029319">
    <property type="entry name" value="DNA_ligase_OB"/>
</dbReference>
<keyword evidence="3" id="KW-0235">DNA replication</keyword>